<dbReference type="OrthoDB" id="9787428at2"/>
<dbReference type="STRING" id="1714016.BA724_16570"/>
<comment type="caution">
    <text evidence="1">The sequence shown here is derived from an EMBL/GenBank/DDBJ whole genome shotgun (WGS) entry which is preliminary data.</text>
</comment>
<organism evidence="1 2">
    <name type="scientific">Domibacillus iocasae</name>
    <dbReference type="NCBI Taxonomy" id="1714016"/>
    <lineage>
        <taxon>Bacteria</taxon>
        <taxon>Bacillati</taxon>
        <taxon>Bacillota</taxon>
        <taxon>Bacilli</taxon>
        <taxon>Bacillales</taxon>
        <taxon>Bacillaceae</taxon>
        <taxon>Domibacillus</taxon>
    </lineage>
</organism>
<sequence>MEGKGKISLPASVEQSWDVLMDPEALKNSIMGCKKLDVVAENKYEADISMGVAAVKGDYFSTIELTNIQKPESYRMIIKGDGASGSIEAIADVSLEAVDETKTILHYSYEAEVGGKVAMVGQRMLGGVAKLVIKDFFKKFEKELKKVESSR</sequence>
<proteinExistence type="predicted"/>
<dbReference type="InterPro" id="IPR010419">
    <property type="entry name" value="CO_DH_gsu"/>
</dbReference>
<keyword evidence="2" id="KW-1185">Reference proteome</keyword>
<protein>
    <submittedName>
        <fullName evidence="1">Carbon monoxide dehydrogenase</fullName>
    </submittedName>
</protein>
<dbReference type="InterPro" id="IPR023393">
    <property type="entry name" value="START-like_dom_sf"/>
</dbReference>
<dbReference type="Pfam" id="PF06240">
    <property type="entry name" value="COXG"/>
    <property type="match status" value="1"/>
</dbReference>
<dbReference type="CDD" id="cd05018">
    <property type="entry name" value="CoxG"/>
    <property type="match status" value="1"/>
</dbReference>
<dbReference type="Gene3D" id="3.30.530.20">
    <property type="match status" value="1"/>
</dbReference>
<evidence type="ECO:0000313" key="1">
    <source>
        <dbReference type="EMBL" id="OES46180.1"/>
    </source>
</evidence>
<dbReference type="EMBL" id="MAMP01000006">
    <property type="protein sequence ID" value="OES46180.1"/>
    <property type="molecule type" value="Genomic_DNA"/>
</dbReference>
<dbReference type="PANTHER" id="PTHR38588">
    <property type="entry name" value="BLL0334 PROTEIN"/>
    <property type="match status" value="1"/>
</dbReference>
<gene>
    <name evidence="1" type="ORF">BA724_16570</name>
</gene>
<dbReference type="PANTHER" id="PTHR38588:SF1">
    <property type="entry name" value="BLL0334 PROTEIN"/>
    <property type="match status" value="1"/>
</dbReference>
<reference evidence="1 2" key="1">
    <citation type="submission" date="2016-06" db="EMBL/GenBank/DDBJ databases">
        <title>Domibacillus iocasae genome sequencing.</title>
        <authorList>
            <person name="Verma A."/>
            <person name="Pal Y."/>
            <person name="Ojha A.K."/>
            <person name="Krishnamurthi S."/>
        </authorList>
    </citation>
    <scope>NUCLEOTIDE SEQUENCE [LARGE SCALE GENOMIC DNA]</scope>
    <source>
        <strain evidence="1 2">DSM 29979</strain>
    </source>
</reference>
<name>A0A1E7DSY7_9BACI</name>
<accession>A0A1E7DSY7</accession>
<dbReference type="AlphaFoldDB" id="A0A1E7DSY7"/>
<dbReference type="RefSeq" id="WP_069937337.1">
    <property type="nucleotide sequence ID" value="NZ_MAMP01000006.1"/>
</dbReference>
<dbReference type="SUPFAM" id="SSF55961">
    <property type="entry name" value="Bet v1-like"/>
    <property type="match status" value="1"/>
</dbReference>
<evidence type="ECO:0000313" key="2">
    <source>
        <dbReference type="Proteomes" id="UP000095658"/>
    </source>
</evidence>
<dbReference type="Proteomes" id="UP000095658">
    <property type="component" value="Unassembled WGS sequence"/>
</dbReference>